<evidence type="ECO:0000313" key="2">
    <source>
        <dbReference type="Proteomes" id="UP000750197"/>
    </source>
</evidence>
<name>A0A8J8CII4_9ARCH</name>
<dbReference type="Proteomes" id="UP000750197">
    <property type="component" value="Unassembled WGS sequence"/>
</dbReference>
<comment type="caution">
    <text evidence="1">The sequence shown here is derived from an EMBL/GenBank/DDBJ whole genome shotgun (WGS) entry which is preliminary data.</text>
</comment>
<evidence type="ECO:0000313" key="1">
    <source>
        <dbReference type="EMBL" id="MBX8644888.1"/>
    </source>
</evidence>
<dbReference type="AlphaFoldDB" id="A0A8J8CII4"/>
<dbReference type="EMBL" id="JAHEAC010000117">
    <property type="protein sequence ID" value="MBX8644888.1"/>
    <property type="molecule type" value="Genomic_DNA"/>
</dbReference>
<sequence length="83" mass="9397">MMTHIPLYPSMSVLGVDIMKNEVKRILGPRSFSITFILAFLNILKQLSVSSAKLINNEDGICEDVSIKIFHWDSSRKFCVIPV</sequence>
<reference evidence="1" key="1">
    <citation type="submission" date="2021-05" db="EMBL/GenBank/DDBJ databases">
        <title>Genomic insights into ecological role and evolution of a novel Thermoplasmata order Candidatus Sysuiplasmatales.</title>
        <authorList>
            <person name="Yuan Y."/>
        </authorList>
    </citation>
    <scope>NUCLEOTIDE SEQUENCE</scope>
    <source>
        <strain evidence="1">TUT19-bin139</strain>
    </source>
</reference>
<organism evidence="1 2">
    <name type="scientific">Candidatus Sysuiplasma superficiale</name>
    <dbReference type="NCBI Taxonomy" id="2823368"/>
    <lineage>
        <taxon>Archaea</taxon>
        <taxon>Methanobacteriati</taxon>
        <taxon>Thermoplasmatota</taxon>
        <taxon>Thermoplasmata</taxon>
        <taxon>Candidatus Sysuiplasmatales</taxon>
        <taxon>Candidatus Sysuiplasmataceae</taxon>
        <taxon>Candidatus Sysuiplasma</taxon>
    </lineage>
</organism>
<gene>
    <name evidence="1" type="ORF">KIY12_09260</name>
</gene>
<protein>
    <submittedName>
        <fullName evidence="1">Uncharacterized protein</fullName>
    </submittedName>
</protein>
<accession>A0A8J8CII4</accession>
<proteinExistence type="predicted"/>